<gene>
    <name evidence="6" type="ORF">Vbra_9814</name>
</gene>
<protein>
    <recommendedName>
        <fullName evidence="5">PPPDE domain-containing protein</fullName>
    </recommendedName>
</protein>
<proteinExistence type="inferred from homology"/>
<dbReference type="VEuPathDB" id="CryptoDB:Vbra_9814"/>
<feature type="region of interest" description="Disordered" evidence="4">
    <location>
        <begin position="397"/>
        <end position="432"/>
    </location>
</feature>
<dbReference type="PANTHER" id="PTHR12378:SF80">
    <property type="entry name" value="IP06716P-RELATED"/>
    <property type="match status" value="1"/>
</dbReference>
<dbReference type="Pfam" id="PF05903">
    <property type="entry name" value="Peptidase_C97"/>
    <property type="match status" value="1"/>
</dbReference>
<dbReference type="EMBL" id="CDMY01000603">
    <property type="protein sequence ID" value="CEM25770.1"/>
    <property type="molecule type" value="Genomic_DNA"/>
</dbReference>
<reference evidence="6 7" key="1">
    <citation type="submission" date="2014-11" db="EMBL/GenBank/DDBJ databases">
        <authorList>
            <person name="Zhu J."/>
            <person name="Qi W."/>
            <person name="Song R."/>
        </authorList>
    </citation>
    <scope>NUCLEOTIDE SEQUENCE [LARGE SCALE GENOMIC DNA]</scope>
</reference>
<keyword evidence="3" id="KW-0378">Hydrolase</keyword>
<sequence>MRAIGTGVYHCGVEVYKKELDFSSESRPGCINDSGIAVSWNPGGPKQGFTHRQRIEMGFTRRSEEEIKFILRRMASDWRADSYDAVDRNSCHFANEFIHSIGLGEIPDWLLAPSRTAAAFRRLSLPTLPTMPTLPTPPQTLVSPVVSSFFGSWMATASAQPGAAGRGASVPASPSCPTSITATTVIPFPSFPSSPSTQPQPQTQQQQQQQPPLVLPPHPHAPGSPTPSLPVLPPSRKQQQQEHEADELGSRSARSVDDKTMLSFLPPLRQVRPPIARVPGSPSAGGGAHAAVSHPPAAAEGKSSEDQQAADKTAEPAPAPGLPSAVPMVEGEDRRGSEVAQPSESIAAAAAAAVELPSDEERRAIEAQPASSADEGEAPIMSLEDFIRMPPRHVMEEAAEEPKETAQLSAASSSPALTADPERRQMDHTGGPCIPHQRDIGAVPPLGIPLPPPASLTAPHSHRDMKRLAATRGRGRGWWRSRAEEKLRALTVVKYEERDDFSADLPEWVVMGVSSAWEAAERRDETRRRERDCMAYLRALD</sequence>
<accession>A0A0G4G9Z8</accession>
<dbReference type="SMART" id="SM01179">
    <property type="entry name" value="DUF862"/>
    <property type="match status" value="1"/>
</dbReference>
<feature type="domain" description="PPPDE" evidence="5">
    <location>
        <begin position="1"/>
        <end position="129"/>
    </location>
</feature>
<keyword evidence="2" id="KW-0645">Protease</keyword>
<evidence type="ECO:0000313" key="6">
    <source>
        <dbReference type="EMBL" id="CEM25770.1"/>
    </source>
</evidence>
<evidence type="ECO:0000256" key="3">
    <source>
        <dbReference type="ARBA" id="ARBA00022801"/>
    </source>
</evidence>
<dbReference type="Proteomes" id="UP000041254">
    <property type="component" value="Unassembled WGS sequence"/>
</dbReference>
<keyword evidence="7" id="KW-1185">Reference proteome</keyword>
<dbReference type="GO" id="GO:0101005">
    <property type="term" value="F:deubiquitinase activity"/>
    <property type="evidence" value="ECO:0007669"/>
    <property type="project" value="TreeGrafter"/>
</dbReference>
<feature type="compositionally biased region" description="Low complexity" evidence="4">
    <location>
        <begin position="405"/>
        <end position="419"/>
    </location>
</feature>
<feature type="compositionally biased region" description="Polar residues" evidence="4">
    <location>
        <begin position="175"/>
        <end position="184"/>
    </location>
</feature>
<dbReference type="PANTHER" id="PTHR12378">
    <property type="entry name" value="DESUMOYLATING ISOPEPTIDASE"/>
    <property type="match status" value="1"/>
</dbReference>
<evidence type="ECO:0000313" key="7">
    <source>
        <dbReference type="Proteomes" id="UP000041254"/>
    </source>
</evidence>
<name>A0A0G4G9Z8_VITBC</name>
<dbReference type="OrthoDB" id="412286at2759"/>
<comment type="similarity">
    <text evidence="1">Belongs to the DeSI family.</text>
</comment>
<dbReference type="InParanoid" id="A0A0G4G9Z8"/>
<evidence type="ECO:0000259" key="5">
    <source>
        <dbReference type="PROSITE" id="PS51858"/>
    </source>
</evidence>
<feature type="region of interest" description="Disordered" evidence="4">
    <location>
        <begin position="161"/>
        <end position="379"/>
    </location>
</feature>
<feature type="compositionally biased region" description="Low complexity" evidence="4">
    <location>
        <begin position="289"/>
        <end position="299"/>
    </location>
</feature>
<feature type="compositionally biased region" description="Pro residues" evidence="4">
    <location>
        <begin position="213"/>
        <end position="233"/>
    </location>
</feature>
<dbReference type="GO" id="GO:0016579">
    <property type="term" value="P:protein deubiquitination"/>
    <property type="evidence" value="ECO:0007669"/>
    <property type="project" value="TreeGrafter"/>
</dbReference>
<evidence type="ECO:0000256" key="1">
    <source>
        <dbReference type="ARBA" id="ARBA00008140"/>
    </source>
</evidence>
<dbReference type="PROSITE" id="PS51858">
    <property type="entry name" value="PPPDE"/>
    <property type="match status" value="1"/>
</dbReference>
<organism evidence="6 7">
    <name type="scientific">Vitrella brassicaformis (strain CCMP3155)</name>
    <dbReference type="NCBI Taxonomy" id="1169540"/>
    <lineage>
        <taxon>Eukaryota</taxon>
        <taxon>Sar</taxon>
        <taxon>Alveolata</taxon>
        <taxon>Colpodellida</taxon>
        <taxon>Vitrellaceae</taxon>
        <taxon>Vitrella</taxon>
    </lineage>
</organism>
<evidence type="ECO:0000256" key="2">
    <source>
        <dbReference type="ARBA" id="ARBA00022670"/>
    </source>
</evidence>
<feature type="compositionally biased region" description="Basic and acidic residues" evidence="4">
    <location>
        <begin position="239"/>
        <end position="260"/>
    </location>
</feature>
<dbReference type="Gene3D" id="3.90.1720.30">
    <property type="entry name" value="PPPDE domains"/>
    <property type="match status" value="1"/>
</dbReference>
<dbReference type="STRING" id="1169540.A0A0G4G9Z8"/>
<evidence type="ECO:0000256" key="4">
    <source>
        <dbReference type="SAM" id="MobiDB-lite"/>
    </source>
</evidence>
<dbReference type="GO" id="GO:0006508">
    <property type="term" value="P:proteolysis"/>
    <property type="evidence" value="ECO:0007669"/>
    <property type="project" value="UniProtKB-KW"/>
</dbReference>
<dbReference type="InterPro" id="IPR008580">
    <property type="entry name" value="PPPDE_dom"/>
</dbReference>
<dbReference type="InterPro" id="IPR042266">
    <property type="entry name" value="PPPDE_sf"/>
</dbReference>
<feature type="compositionally biased region" description="Low complexity" evidence="4">
    <location>
        <begin position="187"/>
        <end position="212"/>
    </location>
</feature>
<dbReference type="AlphaFoldDB" id="A0A0G4G9Z8"/>